<dbReference type="SMART" id="SM00849">
    <property type="entry name" value="Lactamase_B"/>
    <property type="match status" value="1"/>
</dbReference>
<evidence type="ECO:0000256" key="4">
    <source>
        <dbReference type="ARBA" id="ARBA00022833"/>
    </source>
</evidence>
<sequence>MRVKNIGGFSYDSNAYLIDAKRKTLVDAGMDASRVLKGIGDGLELIVLTHCHYDHVGAVPDIVRETGAKVAMHGKDVLLLRSDRACVASMFNAPRPEFKVDIVLKDGDTIDLGDSFLAVIHTPGHTPGSICLYNEETKEMFTGDTVFEGGGFGRTDLGGDEGQMVASLQKLAKMDVSILYPGHGGIVANRAKESLLASYNNARHMFF</sequence>
<reference evidence="6 7" key="1">
    <citation type="journal article" date="2012" name="J. Bacteriol.">
        <title>Complete genome sequence of a thermophilic methanogen, Methanocella conradii HZ254, isolated from Chinese rice field soil.</title>
        <authorList>
            <person name="Lu Z."/>
            <person name="Lu Y."/>
        </authorList>
    </citation>
    <scope>NUCLEOTIDE SEQUENCE [LARGE SCALE GENOMIC DNA]</scope>
    <source>
        <strain evidence="7">DSM 24694 / JCM 17849 / CGMCC 1.5162 / HZ254</strain>
    </source>
</reference>
<dbReference type="SUPFAM" id="SSF56281">
    <property type="entry name" value="Metallo-hydrolase/oxidoreductase"/>
    <property type="match status" value="1"/>
</dbReference>
<protein>
    <submittedName>
        <fullName evidence="6">Zn-dependent hydrolase, including glyoxylase</fullName>
    </submittedName>
</protein>
<dbReference type="AlphaFoldDB" id="H8I5I0"/>
<dbReference type="Pfam" id="PF00753">
    <property type="entry name" value="Lactamase_B"/>
    <property type="match status" value="1"/>
</dbReference>
<dbReference type="GO" id="GO:0016787">
    <property type="term" value="F:hydrolase activity"/>
    <property type="evidence" value="ECO:0007669"/>
    <property type="project" value="UniProtKB-KW"/>
</dbReference>
<dbReference type="GO" id="GO:0046872">
    <property type="term" value="F:metal ion binding"/>
    <property type="evidence" value="ECO:0007669"/>
    <property type="project" value="UniProtKB-KW"/>
</dbReference>
<comment type="cofactor">
    <cofactor evidence="1">
        <name>Zn(2+)</name>
        <dbReference type="ChEBI" id="CHEBI:29105"/>
    </cofactor>
</comment>
<name>H8I5I0_METCZ</name>
<gene>
    <name evidence="6" type="ordered locus">Mtc_0533</name>
</gene>
<dbReference type="OrthoDB" id="197151at2157"/>
<organism evidence="6 7">
    <name type="scientific">Methanocella conradii (strain DSM 24694 / JCM 17849 / CGMCC 1.5162 / HZ254)</name>
    <dbReference type="NCBI Taxonomy" id="1041930"/>
    <lineage>
        <taxon>Archaea</taxon>
        <taxon>Methanobacteriati</taxon>
        <taxon>Methanobacteriota</taxon>
        <taxon>Stenosarchaea group</taxon>
        <taxon>Methanomicrobia</taxon>
        <taxon>Methanocellales</taxon>
        <taxon>Methanocellaceae</taxon>
        <taxon>Methanocella</taxon>
    </lineage>
</organism>
<evidence type="ECO:0000256" key="3">
    <source>
        <dbReference type="ARBA" id="ARBA00022801"/>
    </source>
</evidence>
<dbReference type="PANTHER" id="PTHR46233">
    <property type="entry name" value="HYDROXYACYLGLUTATHIONE HYDROLASE GLOC"/>
    <property type="match status" value="1"/>
</dbReference>
<dbReference type="CDD" id="cd06262">
    <property type="entry name" value="metallo-hydrolase-like_MBL-fold"/>
    <property type="match status" value="1"/>
</dbReference>
<dbReference type="STRING" id="1041930.Mtc_0533"/>
<dbReference type="KEGG" id="mez:Mtc_0533"/>
<dbReference type="eggNOG" id="arCOG00504">
    <property type="taxonomic scope" value="Archaea"/>
</dbReference>
<accession>H8I5I0</accession>
<dbReference type="PANTHER" id="PTHR46233:SF3">
    <property type="entry name" value="HYDROXYACYLGLUTATHIONE HYDROLASE GLOC"/>
    <property type="match status" value="1"/>
</dbReference>
<dbReference type="GeneID" id="11970421"/>
<dbReference type="InterPro" id="IPR051453">
    <property type="entry name" value="MBL_Glyoxalase_II"/>
</dbReference>
<evidence type="ECO:0000313" key="7">
    <source>
        <dbReference type="Proteomes" id="UP000005233"/>
    </source>
</evidence>
<evidence type="ECO:0000256" key="2">
    <source>
        <dbReference type="ARBA" id="ARBA00022723"/>
    </source>
</evidence>
<dbReference type="Gene3D" id="3.60.15.10">
    <property type="entry name" value="Ribonuclease Z/Hydroxyacylglutathione hydrolase-like"/>
    <property type="match status" value="1"/>
</dbReference>
<keyword evidence="7" id="KW-1185">Reference proteome</keyword>
<evidence type="ECO:0000259" key="5">
    <source>
        <dbReference type="SMART" id="SM00849"/>
    </source>
</evidence>
<dbReference type="InterPro" id="IPR001279">
    <property type="entry name" value="Metallo-B-lactamas"/>
</dbReference>
<evidence type="ECO:0000313" key="6">
    <source>
        <dbReference type="EMBL" id="AFC99299.1"/>
    </source>
</evidence>
<evidence type="ECO:0000256" key="1">
    <source>
        <dbReference type="ARBA" id="ARBA00001947"/>
    </source>
</evidence>
<keyword evidence="2" id="KW-0479">Metal-binding</keyword>
<dbReference type="Proteomes" id="UP000005233">
    <property type="component" value="Chromosome"/>
</dbReference>
<dbReference type="EMBL" id="CP003243">
    <property type="protein sequence ID" value="AFC99299.1"/>
    <property type="molecule type" value="Genomic_DNA"/>
</dbReference>
<proteinExistence type="predicted"/>
<dbReference type="InterPro" id="IPR036866">
    <property type="entry name" value="RibonucZ/Hydroxyglut_hydro"/>
</dbReference>
<keyword evidence="3 6" id="KW-0378">Hydrolase</keyword>
<keyword evidence="4" id="KW-0862">Zinc</keyword>
<feature type="domain" description="Metallo-beta-lactamase" evidence="5">
    <location>
        <begin position="12"/>
        <end position="183"/>
    </location>
</feature>
<dbReference type="RefSeq" id="WP_014405138.1">
    <property type="nucleotide sequence ID" value="NC_017034.1"/>
</dbReference>
<dbReference type="HOGENOM" id="CLU_030571_5_1_2"/>